<accession>A0AAW7Q8C6</accession>
<evidence type="ECO:0000313" key="2">
    <source>
        <dbReference type="EMBL" id="MDN5122706.1"/>
    </source>
</evidence>
<dbReference type="InterPro" id="IPR051909">
    <property type="entry name" value="MFP_Cation_Efflux"/>
</dbReference>
<dbReference type="RefSeq" id="WP_237939763.1">
    <property type="nucleotide sequence ID" value="NZ_JAKKOW010000008.1"/>
</dbReference>
<evidence type="ECO:0000256" key="1">
    <source>
        <dbReference type="ARBA" id="ARBA00022448"/>
    </source>
</evidence>
<keyword evidence="1" id="KW-0813">Transport</keyword>
<name>A0AAW7Q8C6_9BACT</name>
<evidence type="ECO:0000313" key="3">
    <source>
        <dbReference type="Proteomes" id="UP001170364"/>
    </source>
</evidence>
<dbReference type="PANTHER" id="PTHR30097:SF4">
    <property type="entry name" value="SLR6042 PROTEIN"/>
    <property type="match status" value="1"/>
</dbReference>
<dbReference type="Proteomes" id="UP001170364">
    <property type="component" value="Unassembled WGS sequence"/>
</dbReference>
<gene>
    <name evidence="2" type="ORF">PJV93_02150</name>
</gene>
<dbReference type="EMBL" id="JAQJJG010000002">
    <property type="protein sequence ID" value="MDN5122706.1"/>
    <property type="molecule type" value="Genomic_DNA"/>
</dbReference>
<dbReference type="GO" id="GO:0060003">
    <property type="term" value="P:copper ion export"/>
    <property type="evidence" value="ECO:0007669"/>
    <property type="project" value="TreeGrafter"/>
</dbReference>
<proteinExistence type="predicted"/>
<dbReference type="SUPFAM" id="SSF111369">
    <property type="entry name" value="HlyD-like secretion proteins"/>
    <property type="match status" value="1"/>
</dbReference>
<reference evidence="2" key="2">
    <citation type="submission" date="2023-01" db="EMBL/GenBank/DDBJ databases">
        <authorList>
            <person name="Uljanovas D."/>
        </authorList>
    </citation>
    <scope>NUCLEOTIDE SEQUENCE</scope>
    <source>
        <strain evidence="2">S41</strain>
    </source>
</reference>
<organism evidence="2 3">
    <name type="scientific">Aliarcobacter butzleri</name>
    <dbReference type="NCBI Taxonomy" id="28197"/>
    <lineage>
        <taxon>Bacteria</taxon>
        <taxon>Pseudomonadati</taxon>
        <taxon>Campylobacterota</taxon>
        <taxon>Epsilonproteobacteria</taxon>
        <taxon>Campylobacterales</taxon>
        <taxon>Arcobacteraceae</taxon>
        <taxon>Aliarcobacter</taxon>
    </lineage>
</organism>
<dbReference type="PANTHER" id="PTHR30097">
    <property type="entry name" value="CATION EFFLUX SYSTEM PROTEIN CUSB"/>
    <property type="match status" value="1"/>
</dbReference>
<dbReference type="AlphaFoldDB" id="A0AAW7Q8C6"/>
<reference evidence="2" key="1">
    <citation type="journal article" date="2023" name="Microorganisms">
        <title>Genomic Characterization of Arcobacter butzleri Strains Isolated from Various Sources in Lithuania.</title>
        <authorList>
            <person name="Uljanovas D."/>
            <person name="Golz G."/>
            <person name="Fleischmann S."/>
            <person name="Kudirkiene E."/>
            <person name="Kasetiene N."/>
            <person name="Grineviciene A."/>
            <person name="Tamuleviciene E."/>
            <person name="Aksomaitiene J."/>
            <person name="Alter T."/>
            <person name="Malakauskas M."/>
        </authorList>
    </citation>
    <scope>NUCLEOTIDE SEQUENCE</scope>
    <source>
        <strain evidence="2">S41</strain>
    </source>
</reference>
<protein>
    <submittedName>
        <fullName evidence="2">Efflux RND transporter periplasmic adaptor subunit</fullName>
    </submittedName>
</protein>
<comment type="caution">
    <text evidence="2">The sequence shown here is derived from an EMBL/GenBank/DDBJ whole genome shotgun (WGS) entry which is preliminary data.</text>
</comment>
<dbReference type="GO" id="GO:0030313">
    <property type="term" value="C:cell envelope"/>
    <property type="evidence" value="ECO:0007669"/>
    <property type="project" value="TreeGrafter"/>
</dbReference>
<sequence>MTKLITSFMFFLSFAFSSEITLENTQKRLFEKSVEINSKVIQLPSSKQSLMALLDGKIVKYYVKEGDIVKKGDKIALIQSIELSKMSAEYLSLKEQLKSIEENYQGSFTLNKKDIISKQELNLLNIQRKDISSKLETVISQLKTLDIDVKDIKNTISEYVLFSQNSGIVSSLLKTEHSAVAQDTEIVTIVKANSFYLKSYLPVAYSEYLKVGQKISTNFNGKNIISYIEKILPELNEITQRIIVLSNIEDEKIKLYPNLYLGSTLYYDTDKEYIAVKKTALSFMNNEWVIFVPDEEETKHEQEEKMFKPLNIKIIQENDEYVAVDGVEENQKYVSDEPYKVKSIILKSSLGEGH</sequence>
<dbReference type="GO" id="GO:0015679">
    <property type="term" value="P:plasma membrane copper ion transport"/>
    <property type="evidence" value="ECO:0007669"/>
    <property type="project" value="TreeGrafter"/>
</dbReference>
<dbReference type="Gene3D" id="2.40.50.100">
    <property type="match status" value="1"/>
</dbReference>
<dbReference type="Gene3D" id="2.40.30.170">
    <property type="match status" value="1"/>
</dbReference>
<dbReference type="Gene3D" id="1.10.287.470">
    <property type="entry name" value="Helix hairpin bin"/>
    <property type="match status" value="1"/>
</dbReference>